<organism evidence="3 4">
    <name type="scientific">Streptomyces machairae</name>
    <dbReference type="NCBI Taxonomy" id="3134109"/>
    <lineage>
        <taxon>Bacteria</taxon>
        <taxon>Bacillati</taxon>
        <taxon>Actinomycetota</taxon>
        <taxon>Actinomycetes</taxon>
        <taxon>Kitasatosporales</taxon>
        <taxon>Streptomycetaceae</taxon>
        <taxon>Streptomyces</taxon>
    </lineage>
</organism>
<keyword evidence="4" id="KW-1185">Reference proteome</keyword>
<feature type="compositionally biased region" description="Low complexity" evidence="1">
    <location>
        <begin position="10"/>
        <end position="21"/>
    </location>
</feature>
<dbReference type="Proteomes" id="UP001376459">
    <property type="component" value="Unassembled WGS sequence"/>
</dbReference>
<evidence type="ECO:0000313" key="4">
    <source>
        <dbReference type="Proteomes" id="UP001376459"/>
    </source>
</evidence>
<feature type="region of interest" description="Disordered" evidence="1">
    <location>
        <begin position="1"/>
        <end position="21"/>
    </location>
</feature>
<sequence length="118" mass="12081">MEGAPDQDRGPAPGLAGALGADVRRGWEVRELAQEDGYVEVTADTPDGVRRLRAAYVVACDGEDSTVRRLTGAAFPAPRRDGNCCAPTSPGSTSRTGVSSAGSTGWPLRPGCPAVSPA</sequence>
<name>A0ABU8ULW5_9ACTN</name>
<accession>A0ABU8ULW5</accession>
<evidence type="ECO:0000313" key="3">
    <source>
        <dbReference type="EMBL" id="MEJ8669577.1"/>
    </source>
</evidence>
<keyword evidence="3" id="KW-0560">Oxidoreductase</keyword>
<dbReference type="GO" id="GO:0004497">
    <property type="term" value="F:monooxygenase activity"/>
    <property type="evidence" value="ECO:0007669"/>
    <property type="project" value="UniProtKB-KW"/>
</dbReference>
<dbReference type="InterPro" id="IPR036188">
    <property type="entry name" value="FAD/NAD-bd_sf"/>
</dbReference>
<dbReference type="Pfam" id="PF01494">
    <property type="entry name" value="FAD_binding_3"/>
    <property type="match status" value="1"/>
</dbReference>
<evidence type="ECO:0000259" key="2">
    <source>
        <dbReference type="Pfam" id="PF01494"/>
    </source>
</evidence>
<dbReference type="SUPFAM" id="SSF51905">
    <property type="entry name" value="FAD/NAD(P)-binding domain"/>
    <property type="match status" value="1"/>
</dbReference>
<feature type="compositionally biased region" description="Polar residues" evidence="1">
    <location>
        <begin position="89"/>
        <end position="103"/>
    </location>
</feature>
<dbReference type="InterPro" id="IPR002938">
    <property type="entry name" value="FAD-bd"/>
</dbReference>
<evidence type="ECO:0000256" key="1">
    <source>
        <dbReference type="SAM" id="MobiDB-lite"/>
    </source>
</evidence>
<feature type="domain" description="FAD-binding" evidence="2">
    <location>
        <begin position="17"/>
        <end position="80"/>
    </location>
</feature>
<dbReference type="EMBL" id="JBBKAK010000001">
    <property type="protein sequence ID" value="MEJ8669577.1"/>
    <property type="molecule type" value="Genomic_DNA"/>
</dbReference>
<dbReference type="Gene3D" id="3.50.50.60">
    <property type="entry name" value="FAD/NAD(P)-binding domain"/>
    <property type="match status" value="1"/>
</dbReference>
<keyword evidence="3" id="KW-0503">Monooxygenase</keyword>
<comment type="caution">
    <text evidence="3">The sequence shown here is derived from an EMBL/GenBank/DDBJ whole genome shotgun (WGS) entry which is preliminary data.</text>
</comment>
<protein>
    <submittedName>
        <fullName evidence="3">FAD-dependent monooxygenase</fullName>
    </submittedName>
</protein>
<proteinExistence type="predicted"/>
<gene>
    <name evidence="3" type="ORF">WKI71_17555</name>
</gene>
<reference evidence="3 4" key="1">
    <citation type="submission" date="2024-03" db="EMBL/GenBank/DDBJ databases">
        <title>Novel Streptomyces species of biotechnological and ecological value are a feature of Machair soil.</title>
        <authorList>
            <person name="Prole J.R."/>
            <person name="Goodfellow M."/>
            <person name="Allenby N."/>
            <person name="Ward A.C."/>
        </authorList>
    </citation>
    <scope>NUCLEOTIDE SEQUENCE [LARGE SCALE GENOMIC DNA]</scope>
    <source>
        <strain evidence="3 4">MS1.AVA.1</strain>
    </source>
</reference>
<feature type="region of interest" description="Disordered" evidence="1">
    <location>
        <begin position="76"/>
        <end position="118"/>
    </location>
</feature>